<organism evidence="2 3">
    <name type="scientific">Pomacea canaliculata</name>
    <name type="common">Golden apple snail</name>
    <dbReference type="NCBI Taxonomy" id="400727"/>
    <lineage>
        <taxon>Eukaryota</taxon>
        <taxon>Metazoa</taxon>
        <taxon>Spiralia</taxon>
        <taxon>Lophotrochozoa</taxon>
        <taxon>Mollusca</taxon>
        <taxon>Gastropoda</taxon>
        <taxon>Caenogastropoda</taxon>
        <taxon>Architaenioglossa</taxon>
        <taxon>Ampullarioidea</taxon>
        <taxon>Ampullariidae</taxon>
        <taxon>Pomacea</taxon>
    </lineage>
</organism>
<name>A0A2T7NZL3_POMCA</name>
<evidence type="ECO:0000313" key="3">
    <source>
        <dbReference type="Proteomes" id="UP000245119"/>
    </source>
</evidence>
<dbReference type="AlphaFoldDB" id="A0A2T7NZL3"/>
<accession>A0A2T7NZL3</accession>
<reference evidence="2 3" key="1">
    <citation type="submission" date="2018-04" db="EMBL/GenBank/DDBJ databases">
        <title>The genome of golden apple snail Pomacea canaliculata provides insight into stress tolerance and invasive adaptation.</title>
        <authorList>
            <person name="Liu C."/>
            <person name="Liu B."/>
            <person name="Ren Y."/>
            <person name="Zhang Y."/>
            <person name="Wang H."/>
            <person name="Li S."/>
            <person name="Jiang F."/>
            <person name="Yin L."/>
            <person name="Zhang G."/>
            <person name="Qian W."/>
            <person name="Fan W."/>
        </authorList>
    </citation>
    <scope>NUCLEOTIDE SEQUENCE [LARGE SCALE GENOMIC DNA]</scope>
    <source>
        <strain evidence="2">SZHN2017</strain>
        <tissue evidence="2">Muscle</tissue>
    </source>
</reference>
<dbReference type="EMBL" id="PZQS01000008">
    <property type="protein sequence ID" value="PVD26583.1"/>
    <property type="molecule type" value="Genomic_DNA"/>
</dbReference>
<dbReference type="Proteomes" id="UP000245119">
    <property type="component" value="Linkage Group LG8"/>
</dbReference>
<gene>
    <name evidence="2" type="ORF">C0Q70_14260</name>
</gene>
<feature type="compositionally biased region" description="Polar residues" evidence="1">
    <location>
        <begin position="50"/>
        <end position="78"/>
    </location>
</feature>
<feature type="region of interest" description="Disordered" evidence="1">
    <location>
        <begin position="50"/>
        <end position="80"/>
    </location>
</feature>
<comment type="caution">
    <text evidence="2">The sequence shown here is derived from an EMBL/GenBank/DDBJ whole genome shotgun (WGS) entry which is preliminary data.</text>
</comment>
<proteinExistence type="predicted"/>
<keyword evidence="3" id="KW-1185">Reference proteome</keyword>
<evidence type="ECO:0000256" key="1">
    <source>
        <dbReference type="SAM" id="MobiDB-lite"/>
    </source>
</evidence>
<protein>
    <submittedName>
        <fullName evidence="2">Uncharacterized protein</fullName>
    </submittedName>
</protein>
<sequence length="133" mass="14312">MSAVDNSSGWIHPVSLANATPCQVLVSPLIGVPALGGPFHRVEGLVRSVQQPAAGNKNSGNACSNASTSSVWRNQPSGKQRKSVSAFVEKDFRHSVYNIAPVFLESYYWVGEKLGGLPTRQADFEAWGVPMKK</sequence>
<evidence type="ECO:0000313" key="2">
    <source>
        <dbReference type="EMBL" id="PVD26583.1"/>
    </source>
</evidence>